<dbReference type="EMBL" id="LATX01000233">
    <property type="protein sequence ID" value="KTB46842.1"/>
    <property type="molecule type" value="Genomic_DNA"/>
</dbReference>
<feature type="transmembrane region" description="Helical" evidence="1">
    <location>
        <begin position="125"/>
        <end position="141"/>
    </location>
</feature>
<evidence type="ECO:0000313" key="2">
    <source>
        <dbReference type="EMBL" id="KTB46842.1"/>
    </source>
</evidence>
<feature type="transmembrane region" description="Helical" evidence="1">
    <location>
        <begin position="232"/>
        <end position="256"/>
    </location>
</feature>
<organism evidence="2 3">
    <name type="scientific">Moniliophthora roreri</name>
    <name type="common">Frosty pod rot fungus</name>
    <name type="synonym">Monilia roreri</name>
    <dbReference type="NCBI Taxonomy" id="221103"/>
    <lineage>
        <taxon>Eukaryota</taxon>
        <taxon>Fungi</taxon>
        <taxon>Dikarya</taxon>
        <taxon>Basidiomycota</taxon>
        <taxon>Agaricomycotina</taxon>
        <taxon>Agaricomycetes</taxon>
        <taxon>Agaricomycetidae</taxon>
        <taxon>Agaricales</taxon>
        <taxon>Marasmiineae</taxon>
        <taxon>Marasmiaceae</taxon>
        <taxon>Moniliophthora</taxon>
    </lineage>
</organism>
<keyword evidence="1" id="KW-0812">Transmembrane</keyword>
<name>A0A0W0GE52_MONRR</name>
<protein>
    <recommendedName>
        <fullName evidence="4">Integral membrane protein</fullName>
    </recommendedName>
</protein>
<evidence type="ECO:0008006" key="4">
    <source>
        <dbReference type="Google" id="ProtNLM"/>
    </source>
</evidence>
<evidence type="ECO:0000313" key="3">
    <source>
        <dbReference type="Proteomes" id="UP000054988"/>
    </source>
</evidence>
<feature type="transmembrane region" description="Helical" evidence="1">
    <location>
        <begin position="56"/>
        <end position="74"/>
    </location>
</feature>
<feature type="transmembrane region" description="Helical" evidence="1">
    <location>
        <begin position="26"/>
        <end position="44"/>
    </location>
</feature>
<dbReference type="AlphaFoldDB" id="A0A0W0GE52"/>
<proteinExistence type="predicted"/>
<comment type="caution">
    <text evidence="2">The sequence shown here is derived from an EMBL/GenBank/DDBJ whole genome shotgun (WGS) entry which is preliminary data.</text>
</comment>
<keyword evidence="1" id="KW-0472">Membrane</keyword>
<keyword evidence="1" id="KW-1133">Transmembrane helix</keyword>
<reference evidence="2 3" key="1">
    <citation type="submission" date="2015-12" db="EMBL/GenBank/DDBJ databases">
        <title>Draft genome sequence of Moniliophthora roreri, the causal agent of frosty pod rot of cacao.</title>
        <authorList>
            <person name="Aime M.C."/>
            <person name="Diaz-Valderrama J.R."/>
            <person name="Kijpornyongpan T."/>
            <person name="Phillips-Mora W."/>
        </authorList>
    </citation>
    <scope>NUCLEOTIDE SEQUENCE [LARGE SCALE GENOMIC DNA]</scope>
    <source>
        <strain evidence="2 3">MCA 2952</strain>
    </source>
</reference>
<gene>
    <name evidence="2" type="ORF">WG66_572</name>
</gene>
<accession>A0A0W0GE52</accession>
<evidence type="ECO:0000256" key="1">
    <source>
        <dbReference type="SAM" id="Phobius"/>
    </source>
</evidence>
<sequence>MADYTEASGATVYDIKRLVATTSVHFFLYGIFAVLFGICLRYLFKDRRQYRIHILAIAFLFIPITLHLVFTTILDTVATTNHTWNTPTRENLKTGQLVLVTLTNGIADAILIWRCYLVWGRRFKVIAFPAFVHLAGFILVMSTLGQGYIILLGASAYFSRGACSNQLKTVGRIVYLSQDFSPFLPSRTKKMYRSVIAISIESGLLYTLSAIVNIIVYIIFGRTNNGLPVTALGLAMGIMLDSWPLFAGISQTLIIVQTAMGVSIDRKEREKDVSLLIPASRTTHTIVASEES</sequence>
<dbReference type="Proteomes" id="UP000054988">
    <property type="component" value="Unassembled WGS sequence"/>
</dbReference>
<feature type="transmembrane region" description="Helical" evidence="1">
    <location>
        <begin position="195"/>
        <end position="220"/>
    </location>
</feature>